<gene>
    <name evidence="5" type="ORF">UFOVP1036_19</name>
    <name evidence="6" type="ORF">UFOVP1132_48</name>
    <name evidence="7" type="ORF">UFOVP1190_23</name>
    <name evidence="8" type="ORF">UFOVP1248_3</name>
    <name evidence="9" type="ORF">UFOVP1493_84</name>
    <name evidence="11" type="ORF">UFOVP1584_54</name>
    <name evidence="10" type="ORF">UFOVP1635_11</name>
    <name evidence="2" type="ORF">UFOVP521_54</name>
    <name evidence="3" type="ORF">UFOVP856_26</name>
    <name evidence="4" type="ORF">UFOVP967_62</name>
</gene>
<feature type="region of interest" description="Disordered" evidence="1">
    <location>
        <begin position="1"/>
        <end position="21"/>
    </location>
</feature>
<dbReference type="EMBL" id="LR797192">
    <property type="protein sequence ID" value="CAB4192137.1"/>
    <property type="molecule type" value="Genomic_DNA"/>
</dbReference>
<evidence type="ECO:0000313" key="7">
    <source>
        <dbReference type="EMBL" id="CAB4189932.1"/>
    </source>
</evidence>
<name>A0A6J5PZE7_9CAUD</name>
<dbReference type="EMBL" id="LR797496">
    <property type="protein sequence ID" value="CAB4219842.1"/>
    <property type="molecule type" value="Genomic_DNA"/>
</dbReference>
<evidence type="ECO:0000313" key="6">
    <source>
        <dbReference type="EMBL" id="CAB4186250.1"/>
    </source>
</evidence>
<evidence type="ECO:0000313" key="11">
    <source>
        <dbReference type="EMBL" id="CAB5231303.1"/>
    </source>
</evidence>
<dbReference type="EMBL" id="LR797088">
    <property type="protein sequence ID" value="CAB4186250.1"/>
    <property type="molecule type" value="Genomic_DNA"/>
</dbReference>
<evidence type="ECO:0000313" key="5">
    <source>
        <dbReference type="EMBL" id="CAB4180350.1"/>
    </source>
</evidence>
<organism evidence="4">
    <name type="scientific">uncultured Caudovirales phage</name>
    <dbReference type="NCBI Taxonomy" id="2100421"/>
    <lineage>
        <taxon>Viruses</taxon>
        <taxon>Duplodnaviria</taxon>
        <taxon>Heunggongvirae</taxon>
        <taxon>Uroviricota</taxon>
        <taxon>Caudoviricetes</taxon>
        <taxon>Peduoviridae</taxon>
        <taxon>Maltschvirus</taxon>
        <taxon>Maltschvirus maltsch</taxon>
    </lineage>
</organism>
<evidence type="ECO:0000313" key="2">
    <source>
        <dbReference type="EMBL" id="CAB4148326.1"/>
    </source>
</evidence>
<dbReference type="EMBL" id="LR798432">
    <property type="protein sequence ID" value="CAB5231303.1"/>
    <property type="molecule type" value="Genomic_DNA"/>
</dbReference>
<reference evidence="4" key="1">
    <citation type="submission" date="2020-05" db="EMBL/GenBank/DDBJ databases">
        <authorList>
            <person name="Chiriac C."/>
            <person name="Salcher M."/>
            <person name="Ghai R."/>
            <person name="Kavagutti S V."/>
        </authorList>
    </citation>
    <scope>NUCLEOTIDE SEQUENCE</scope>
</reference>
<accession>A0A6J5PZE7</accession>
<evidence type="ECO:0000313" key="3">
    <source>
        <dbReference type="EMBL" id="CAB4167420.1"/>
    </source>
</evidence>
<dbReference type="EMBL" id="LR797145">
    <property type="protein sequence ID" value="CAB4189932.1"/>
    <property type="molecule type" value="Genomic_DNA"/>
</dbReference>
<dbReference type="EMBL" id="LR796910">
    <property type="protein sequence ID" value="CAB4174565.1"/>
    <property type="molecule type" value="Genomic_DNA"/>
</dbReference>
<evidence type="ECO:0000256" key="1">
    <source>
        <dbReference type="SAM" id="MobiDB-lite"/>
    </source>
</evidence>
<dbReference type="EMBL" id="LR796991">
    <property type="protein sequence ID" value="CAB4180350.1"/>
    <property type="molecule type" value="Genomic_DNA"/>
</dbReference>
<proteinExistence type="predicted"/>
<dbReference type="EMBL" id="LR796496">
    <property type="protein sequence ID" value="CAB4148326.1"/>
    <property type="molecule type" value="Genomic_DNA"/>
</dbReference>
<evidence type="ECO:0000313" key="4">
    <source>
        <dbReference type="EMBL" id="CAB4174565.1"/>
    </source>
</evidence>
<evidence type="ECO:0000313" key="10">
    <source>
        <dbReference type="EMBL" id="CAB4219842.1"/>
    </source>
</evidence>
<dbReference type="EMBL" id="LR797456">
    <property type="protein sequence ID" value="CAB4217770.1"/>
    <property type="molecule type" value="Genomic_DNA"/>
</dbReference>
<evidence type="ECO:0000313" key="8">
    <source>
        <dbReference type="EMBL" id="CAB4192137.1"/>
    </source>
</evidence>
<protein>
    <submittedName>
        <fullName evidence="4">Uncharacterized protein</fullName>
    </submittedName>
</protein>
<sequence length="169" mass="19136">MTVTRTSKTRKTRSDKGISRKARMVELNSDVPTVASVTVAEIAQEKIVIAPVKSPIVIEEKNVWVAKMRVTLLTNRYLQARALIAIFKRQTAEEISQNRTRETNGRGFNQLDAAFLTSMARTIIRSAYMENGVERYKVSDKQCAVLARCMPKYSGQLYEVYVQKMQAKG</sequence>
<evidence type="ECO:0000313" key="9">
    <source>
        <dbReference type="EMBL" id="CAB4217770.1"/>
    </source>
</evidence>
<dbReference type="EMBL" id="LR796811">
    <property type="protein sequence ID" value="CAB4167420.1"/>
    <property type="molecule type" value="Genomic_DNA"/>
</dbReference>